<dbReference type="GO" id="GO:0005634">
    <property type="term" value="C:nucleus"/>
    <property type="evidence" value="ECO:0000318"/>
    <property type="project" value="GO_Central"/>
</dbReference>
<accession>A0A059AJM5</accession>
<dbReference type="PANTHER" id="PTHR31213">
    <property type="entry name" value="OS08G0374000 PROTEIN-RELATED"/>
    <property type="match status" value="1"/>
</dbReference>
<protein>
    <recommendedName>
        <fullName evidence="2">Bet v I/Major latex protein domain-containing protein</fullName>
    </recommendedName>
</protein>
<organism evidence="3">
    <name type="scientific">Eucalyptus grandis</name>
    <name type="common">Flooded gum</name>
    <dbReference type="NCBI Taxonomy" id="71139"/>
    <lineage>
        <taxon>Eukaryota</taxon>
        <taxon>Viridiplantae</taxon>
        <taxon>Streptophyta</taxon>
        <taxon>Embryophyta</taxon>
        <taxon>Tracheophyta</taxon>
        <taxon>Spermatophyta</taxon>
        <taxon>Magnoliopsida</taxon>
        <taxon>eudicotyledons</taxon>
        <taxon>Gunneridae</taxon>
        <taxon>Pentapetalae</taxon>
        <taxon>rosids</taxon>
        <taxon>malvids</taxon>
        <taxon>Myrtales</taxon>
        <taxon>Myrtaceae</taxon>
        <taxon>Myrtoideae</taxon>
        <taxon>Eucalypteae</taxon>
        <taxon>Eucalyptus</taxon>
    </lineage>
</organism>
<dbReference type="InParanoid" id="A0A059AJM5"/>
<comment type="similarity">
    <text evidence="1">Belongs to the BetVI family.</text>
</comment>
<feature type="domain" description="Bet v I/Major latex protein" evidence="2">
    <location>
        <begin position="3"/>
        <end position="73"/>
    </location>
</feature>
<gene>
    <name evidence="3" type="ORF">EUGRSUZ_J02879</name>
</gene>
<sequence>MREGDGGVGSVRDVTVVSGLPASTSMERLEVLDDERRVLSFRVIGGDHRLRDYRSVTSVNEVTMIEGERKVVTLVLESYAVQIPEGNTCEDAKLFADTIVKLNLQKLEEIVMASLKKENDEGGNA</sequence>
<dbReference type="InterPro" id="IPR000916">
    <property type="entry name" value="Bet_v_I/MLP"/>
</dbReference>
<dbReference type="GO" id="GO:0005737">
    <property type="term" value="C:cytoplasm"/>
    <property type="evidence" value="ECO:0000318"/>
    <property type="project" value="GO_Central"/>
</dbReference>
<dbReference type="Pfam" id="PF00407">
    <property type="entry name" value="Bet_v_1"/>
    <property type="match status" value="1"/>
</dbReference>
<evidence type="ECO:0000313" key="3">
    <source>
        <dbReference type="EMBL" id="KCW53615.1"/>
    </source>
</evidence>
<dbReference type="PANTHER" id="PTHR31213:SF3">
    <property type="entry name" value="OS02G0226801 PROTEIN"/>
    <property type="match status" value="1"/>
</dbReference>
<dbReference type="OMA" id="FCNFASI"/>
<dbReference type="GO" id="GO:0010427">
    <property type="term" value="F:abscisic acid binding"/>
    <property type="evidence" value="ECO:0000318"/>
    <property type="project" value="GO_Central"/>
</dbReference>
<dbReference type="Gramene" id="KCW53615">
    <property type="protein sequence ID" value="KCW53615"/>
    <property type="gene ID" value="EUGRSUZ_J02879"/>
</dbReference>
<name>A0A059AJM5_EUCGR</name>
<dbReference type="GO" id="GO:0038023">
    <property type="term" value="F:signaling receptor activity"/>
    <property type="evidence" value="ECO:0000318"/>
    <property type="project" value="GO_Central"/>
</dbReference>
<dbReference type="CDD" id="cd07821">
    <property type="entry name" value="PYR_PYL_RCAR_like"/>
    <property type="match status" value="1"/>
</dbReference>
<dbReference type="GO" id="GO:0009738">
    <property type="term" value="P:abscisic acid-activated signaling pathway"/>
    <property type="evidence" value="ECO:0000318"/>
    <property type="project" value="GO_Central"/>
</dbReference>
<dbReference type="GO" id="GO:0004864">
    <property type="term" value="F:protein phosphatase inhibitor activity"/>
    <property type="evidence" value="ECO:0000318"/>
    <property type="project" value="GO_Central"/>
</dbReference>
<evidence type="ECO:0000259" key="2">
    <source>
        <dbReference type="Pfam" id="PF00407"/>
    </source>
</evidence>
<dbReference type="Gene3D" id="3.30.530.20">
    <property type="match status" value="1"/>
</dbReference>
<dbReference type="InterPro" id="IPR023393">
    <property type="entry name" value="START-like_dom_sf"/>
</dbReference>
<dbReference type="SUPFAM" id="SSF55961">
    <property type="entry name" value="Bet v1-like"/>
    <property type="match status" value="1"/>
</dbReference>
<evidence type="ECO:0000256" key="1">
    <source>
        <dbReference type="ARBA" id="ARBA00009744"/>
    </source>
</evidence>
<dbReference type="STRING" id="71139.A0A059AJM5"/>
<dbReference type="AlphaFoldDB" id="A0A059AJM5"/>
<dbReference type="eggNOG" id="ENOG502QU62">
    <property type="taxonomic scope" value="Eukaryota"/>
</dbReference>
<reference evidence="3" key="1">
    <citation type="submission" date="2013-07" db="EMBL/GenBank/DDBJ databases">
        <title>The genome of Eucalyptus grandis.</title>
        <authorList>
            <person name="Schmutz J."/>
            <person name="Hayes R."/>
            <person name="Myburg A."/>
            <person name="Tuskan G."/>
            <person name="Grattapaglia D."/>
            <person name="Rokhsar D.S."/>
        </authorList>
    </citation>
    <scope>NUCLEOTIDE SEQUENCE</scope>
    <source>
        <tissue evidence="3">Leaf extractions</tissue>
    </source>
</reference>
<dbReference type="GO" id="GO:0006952">
    <property type="term" value="P:defense response"/>
    <property type="evidence" value="ECO:0007669"/>
    <property type="project" value="InterPro"/>
</dbReference>
<dbReference type="EMBL" id="KK198762">
    <property type="protein sequence ID" value="KCW53615.1"/>
    <property type="molecule type" value="Genomic_DNA"/>
</dbReference>
<proteinExistence type="inferred from homology"/>
<dbReference type="InterPro" id="IPR050279">
    <property type="entry name" value="Plant_def-hormone_signal"/>
</dbReference>